<feature type="region of interest" description="Disordered" evidence="1">
    <location>
        <begin position="1"/>
        <end position="82"/>
    </location>
</feature>
<sequence length="139" mass="16503">MVNVVDGHGRRRRGRWAQGRERLISSQRMPISRSQRGRERSSGRVTGHDRRSRGLYSGRRSPAAARLRQRWKNSRGKKSRMARIRRKDTFSVPLCPTNKRILNYRRDCAFQLHDRSSLDPRFQHPFHTFYPFSRSESPL</sequence>
<keyword evidence="3" id="KW-1185">Reference proteome</keyword>
<organism evidence="2 3">
    <name type="scientific">Cardiocondyla obscurior</name>
    <dbReference type="NCBI Taxonomy" id="286306"/>
    <lineage>
        <taxon>Eukaryota</taxon>
        <taxon>Metazoa</taxon>
        <taxon>Ecdysozoa</taxon>
        <taxon>Arthropoda</taxon>
        <taxon>Hexapoda</taxon>
        <taxon>Insecta</taxon>
        <taxon>Pterygota</taxon>
        <taxon>Neoptera</taxon>
        <taxon>Endopterygota</taxon>
        <taxon>Hymenoptera</taxon>
        <taxon>Apocrita</taxon>
        <taxon>Aculeata</taxon>
        <taxon>Formicoidea</taxon>
        <taxon>Formicidae</taxon>
        <taxon>Myrmicinae</taxon>
        <taxon>Cardiocondyla</taxon>
    </lineage>
</organism>
<name>A0AAW2GER3_9HYME</name>
<accession>A0AAW2GER3</accession>
<proteinExistence type="predicted"/>
<dbReference type="EMBL" id="JADYXP020000004">
    <property type="protein sequence ID" value="KAL0126063.1"/>
    <property type="molecule type" value="Genomic_DNA"/>
</dbReference>
<feature type="compositionally biased region" description="Basic and acidic residues" evidence="1">
    <location>
        <begin position="36"/>
        <end position="49"/>
    </location>
</feature>
<feature type="compositionally biased region" description="Basic residues" evidence="1">
    <location>
        <begin position="67"/>
        <end position="82"/>
    </location>
</feature>
<protein>
    <submittedName>
        <fullName evidence="2">Uncharacterized protein</fullName>
    </submittedName>
</protein>
<evidence type="ECO:0000313" key="3">
    <source>
        <dbReference type="Proteomes" id="UP001430953"/>
    </source>
</evidence>
<evidence type="ECO:0000256" key="1">
    <source>
        <dbReference type="SAM" id="MobiDB-lite"/>
    </source>
</evidence>
<gene>
    <name evidence="2" type="ORF">PUN28_004875</name>
</gene>
<dbReference type="AlphaFoldDB" id="A0AAW2GER3"/>
<dbReference type="Proteomes" id="UP001430953">
    <property type="component" value="Unassembled WGS sequence"/>
</dbReference>
<reference evidence="2 3" key="1">
    <citation type="submission" date="2023-03" db="EMBL/GenBank/DDBJ databases">
        <title>High recombination rates correlate with genetic variation in Cardiocondyla obscurior ants.</title>
        <authorList>
            <person name="Errbii M."/>
        </authorList>
    </citation>
    <scope>NUCLEOTIDE SEQUENCE [LARGE SCALE GENOMIC DNA]</scope>
    <source>
        <strain evidence="2">Alpha-2009</strain>
        <tissue evidence="2">Whole body</tissue>
    </source>
</reference>
<evidence type="ECO:0000313" key="2">
    <source>
        <dbReference type="EMBL" id="KAL0126063.1"/>
    </source>
</evidence>
<comment type="caution">
    <text evidence="2">The sequence shown here is derived from an EMBL/GenBank/DDBJ whole genome shotgun (WGS) entry which is preliminary data.</text>
</comment>